<feature type="transmembrane region" description="Helical" evidence="1">
    <location>
        <begin position="20"/>
        <end position="42"/>
    </location>
</feature>
<evidence type="ECO:0000313" key="4">
    <source>
        <dbReference type="Proteomes" id="UP000182135"/>
    </source>
</evidence>
<feature type="transmembrane region" description="Helical" evidence="1">
    <location>
        <begin position="54"/>
        <end position="74"/>
    </location>
</feature>
<name>A0A1I2LTY1_9CLOT</name>
<feature type="transmembrane region" description="Helical" evidence="1">
    <location>
        <begin position="155"/>
        <end position="175"/>
    </location>
</feature>
<dbReference type="GeneID" id="90546302"/>
<keyword evidence="1" id="KW-0472">Membrane</keyword>
<dbReference type="eggNOG" id="COG3859">
    <property type="taxonomic scope" value="Bacteria"/>
</dbReference>
<dbReference type="RefSeq" id="WP_051196219.1">
    <property type="nucleotide sequence ID" value="NZ_BAAACD010000044.1"/>
</dbReference>
<protein>
    <submittedName>
        <fullName evidence="2 3">Thiamine transporter</fullName>
    </submittedName>
</protein>
<keyword evidence="4" id="KW-1185">Reference proteome</keyword>
<gene>
    <name evidence="2" type="primary">thiT</name>
    <name evidence="2" type="ORF">DBY38_05055</name>
    <name evidence="3" type="ORF">SAMN04487885_11115</name>
</gene>
<dbReference type="Proteomes" id="UP000246114">
    <property type="component" value="Unassembled WGS sequence"/>
</dbReference>
<organism evidence="3 4">
    <name type="scientific">Clostridium cadaveris</name>
    <dbReference type="NCBI Taxonomy" id="1529"/>
    <lineage>
        <taxon>Bacteria</taxon>
        <taxon>Bacillati</taxon>
        <taxon>Bacillota</taxon>
        <taxon>Clostridia</taxon>
        <taxon>Eubacteriales</taxon>
        <taxon>Clostridiaceae</taxon>
        <taxon>Clostridium</taxon>
    </lineage>
</organism>
<evidence type="ECO:0000313" key="3">
    <source>
        <dbReference type="EMBL" id="SFF80546.1"/>
    </source>
</evidence>
<reference evidence="2 5" key="2">
    <citation type="submission" date="2018-03" db="EMBL/GenBank/DDBJ databases">
        <title>The uncultured portion of the human microbiome is neutrally assembled.</title>
        <authorList>
            <person name="Jeraldo P."/>
            <person name="Boardman L."/>
            <person name="White B.A."/>
            <person name="Nelson H."/>
            <person name="Goldenfeld N."/>
            <person name="Chia N."/>
        </authorList>
    </citation>
    <scope>NUCLEOTIDE SEQUENCE [LARGE SCALE GENOMIC DNA]</scope>
    <source>
        <strain evidence="2">CIM:MAG 903</strain>
    </source>
</reference>
<feature type="transmembrane region" description="Helical" evidence="1">
    <location>
        <begin position="181"/>
        <end position="204"/>
    </location>
</feature>
<dbReference type="Proteomes" id="UP000182135">
    <property type="component" value="Unassembled WGS sequence"/>
</dbReference>
<evidence type="ECO:0000313" key="5">
    <source>
        <dbReference type="Proteomes" id="UP000246114"/>
    </source>
</evidence>
<dbReference type="Pfam" id="PF09515">
    <property type="entry name" value="Thia_YuaJ"/>
    <property type="match status" value="1"/>
</dbReference>
<dbReference type="AlphaFoldDB" id="A0A1I2LTY1"/>
<reference evidence="3 4" key="1">
    <citation type="submission" date="2016-10" db="EMBL/GenBank/DDBJ databases">
        <authorList>
            <person name="de Groot N.N."/>
        </authorList>
    </citation>
    <scope>NUCLEOTIDE SEQUENCE [LARGE SCALE GENOMIC DNA]</scope>
    <source>
        <strain evidence="3 4">NLAE-zl-G419</strain>
    </source>
</reference>
<dbReference type="STRING" id="1529.SAMN04487885_11115"/>
<dbReference type="InterPro" id="IPR012651">
    <property type="entry name" value="Thia_Transptr_ThiT"/>
</dbReference>
<evidence type="ECO:0000256" key="1">
    <source>
        <dbReference type="SAM" id="Phobius"/>
    </source>
</evidence>
<dbReference type="OrthoDB" id="9795813at2"/>
<dbReference type="EMBL" id="FOOE01000011">
    <property type="protein sequence ID" value="SFF80546.1"/>
    <property type="molecule type" value="Genomic_DNA"/>
</dbReference>
<dbReference type="GO" id="GO:0015234">
    <property type="term" value="F:thiamine transmembrane transporter activity"/>
    <property type="evidence" value="ECO:0007669"/>
    <property type="project" value="InterPro"/>
</dbReference>
<accession>A0A1I2LTY1</accession>
<dbReference type="EMBL" id="QAMZ01000025">
    <property type="protein sequence ID" value="PWL54256.1"/>
    <property type="molecule type" value="Genomic_DNA"/>
</dbReference>
<dbReference type="Gene3D" id="1.10.1760.20">
    <property type="match status" value="1"/>
</dbReference>
<evidence type="ECO:0000313" key="2">
    <source>
        <dbReference type="EMBL" id="PWL54256.1"/>
    </source>
</evidence>
<sequence>MLESINKFVGQLGNLKESFFYVLARPSTVILLIAILVLCIVFAKVKKIKFSAKLIAQIGLAIALACVLQVLRVYRWPQGGSVTLGSMVPILFMGIVYGPSIGLLTGFIFGLLNLILDPFILTPVQMLLDYPLAYMSLGLVGFFKNNYIKGTVVALFGRFLCHFLSGVIFFGSYAIDAGMTPIPYSLLVNGVFISVEGLICIIILKMLPIKRLKSTLIKEV</sequence>
<feature type="transmembrane region" description="Helical" evidence="1">
    <location>
        <begin position="127"/>
        <end position="143"/>
    </location>
</feature>
<keyword evidence="1" id="KW-0812">Transmembrane</keyword>
<proteinExistence type="predicted"/>
<dbReference type="NCBIfam" id="TIGR02357">
    <property type="entry name" value="ECF_ThiT_YuaJ"/>
    <property type="match status" value="1"/>
</dbReference>
<dbReference type="GO" id="GO:0005886">
    <property type="term" value="C:plasma membrane"/>
    <property type="evidence" value="ECO:0007669"/>
    <property type="project" value="InterPro"/>
</dbReference>
<keyword evidence="1" id="KW-1133">Transmembrane helix</keyword>